<evidence type="ECO:0000256" key="10">
    <source>
        <dbReference type="ARBA" id="ARBA00038489"/>
    </source>
</evidence>
<dbReference type="PANTHER" id="PTHR42801">
    <property type="entry name" value="THIOREDOXIN-DEPENDENT PEROXIDE REDUCTASE"/>
    <property type="match status" value="1"/>
</dbReference>
<comment type="subunit">
    <text evidence="2">Monomer.</text>
</comment>
<keyword evidence="16" id="KW-1185">Reference proteome</keyword>
<keyword evidence="4" id="KW-0575">Peroxidase</keyword>
<comment type="catalytic activity">
    <reaction evidence="12">
        <text>a hydroperoxide + [thioredoxin]-dithiol = an alcohol + [thioredoxin]-disulfide + H2O</text>
        <dbReference type="Rhea" id="RHEA:62620"/>
        <dbReference type="Rhea" id="RHEA-COMP:10698"/>
        <dbReference type="Rhea" id="RHEA-COMP:10700"/>
        <dbReference type="ChEBI" id="CHEBI:15377"/>
        <dbReference type="ChEBI" id="CHEBI:29950"/>
        <dbReference type="ChEBI" id="CHEBI:30879"/>
        <dbReference type="ChEBI" id="CHEBI:35924"/>
        <dbReference type="ChEBI" id="CHEBI:50058"/>
        <dbReference type="EC" id="1.11.1.24"/>
    </reaction>
</comment>
<dbReference type="PIRSF" id="PIRSF000239">
    <property type="entry name" value="AHPC"/>
    <property type="match status" value="1"/>
</dbReference>
<dbReference type="OrthoDB" id="9812811at2"/>
<dbReference type="GO" id="GO:0045454">
    <property type="term" value="P:cell redox homeostasis"/>
    <property type="evidence" value="ECO:0007669"/>
    <property type="project" value="TreeGrafter"/>
</dbReference>
<dbReference type="InterPro" id="IPR050924">
    <property type="entry name" value="Peroxiredoxin_BCP/PrxQ"/>
</dbReference>
<evidence type="ECO:0000256" key="9">
    <source>
        <dbReference type="ARBA" id="ARBA00032824"/>
    </source>
</evidence>
<evidence type="ECO:0000256" key="13">
    <source>
        <dbReference type="PIRSR" id="PIRSR000239-1"/>
    </source>
</evidence>
<keyword evidence="6" id="KW-0560">Oxidoreductase</keyword>
<keyword evidence="5" id="KW-0049">Antioxidant</keyword>
<evidence type="ECO:0000259" key="14">
    <source>
        <dbReference type="PROSITE" id="PS51352"/>
    </source>
</evidence>
<accession>A0A3Q9IAI9</accession>
<protein>
    <recommendedName>
        <fullName evidence="3">thioredoxin-dependent peroxiredoxin</fullName>
        <ecNumber evidence="3">1.11.1.24</ecNumber>
    </recommendedName>
    <alternativeName>
        <fullName evidence="11">Bacterioferritin comigratory protein</fullName>
    </alternativeName>
    <alternativeName>
        <fullName evidence="9">Thioredoxin peroxidase</fullName>
    </alternativeName>
</protein>
<name>A0A3Q9IAI9_9BACL</name>
<evidence type="ECO:0000313" key="15">
    <source>
        <dbReference type="EMBL" id="AZS16391.1"/>
    </source>
</evidence>
<evidence type="ECO:0000256" key="11">
    <source>
        <dbReference type="ARBA" id="ARBA00041373"/>
    </source>
</evidence>
<evidence type="ECO:0000256" key="7">
    <source>
        <dbReference type="ARBA" id="ARBA00023157"/>
    </source>
</evidence>
<comment type="similarity">
    <text evidence="10">Belongs to the peroxiredoxin family. BCP/PrxQ subfamily.</text>
</comment>
<dbReference type="InterPro" id="IPR013766">
    <property type="entry name" value="Thioredoxin_domain"/>
</dbReference>
<evidence type="ECO:0000256" key="1">
    <source>
        <dbReference type="ARBA" id="ARBA00003330"/>
    </source>
</evidence>
<dbReference type="CDD" id="cd03017">
    <property type="entry name" value="PRX_BCP"/>
    <property type="match status" value="1"/>
</dbReference>
<sequence>MLKPGEQAPLFQADSTQGTINLTNLLGQKPIVLIFYPMDETPGCTKQLCAVRDAESEYAERGAAVLGVNTASKDSHEKFAAKQGYRFPLVVDEGGAIRRLYGVGKSLGFLTQQRSVFVIDLEGRIALAEKGLPSTEDILAAIDSLLQKKPE</sequence>
<evidence type="ECO:0000256" key="8">
    <source>
        <dbReference type="ARBA" id="ARBA00023284"/>
    </source>
</evidence>
<dbReference type="PROSITE" id="PS51352">
    <property type="entry name" value="THIOREDOXIN_2"/>
    <property type="match status" value="1"/>
</dbReference>
<dbReference type="Gene3D" id="3.40.30.10">
    <property type="entry name" value="Glutaredoxin"/>
    <property type="match status" value="1"/>
</dbReference>
<dbReference type="EMBL" id="CP034346">
    <property type="protein sequence ID" value="AZS16391.1"/>
    <property type="molecule type" value="Genomic_DNA"/>
</dbReference>
<dbReference type="PANTHER" id="PTHR42801:SF4">
    <property type="entry name" value="AHPC_TSA FAMILY PROTEIN"/>
    <property type="match status" value="1"/>
</dbReference>
<dbReference type="RefSeq" id="WP_127000954.1">
    <property type="nucleotide sequence ID" value="NZ_CP034346.1"/>
</dbReference>
<dbReference type="SUPFAM" id="SSF52833">
    <property type="entry name" value="Thioredoxin-like"/>
    <property type="match status" value="1"/>
</dbReference>
<dbReference type="Proteomes" id="UP000270678">
    <property type="component" value="Chromosome"/>
</dbReference>
<dbReference type="InterPro" id="IPR036249">
    <property type="entry name" value="Thioredoxin-like_sf"/>
</dbReference>
<dbReference type="GO" id="GO:0008379">
    <property type="term" value="F:thioredoxin peroxidase activity"/>
    <property type="evidence" value="ECO:0007669"/>
    <property type="project" value="TreeGrafter"/>
</dbReference>
<dbReference type="GO" id="GO:0005737">
    <property type="term" value="C:cytoplasm"/>
    <property type="evidence" value="ECO:0007669"/>
    <property type="project" value="TreeGrafter"/>
</dbReference>
<evidence type="ECO:0000256" key="4">
    <source>
        <dbReference type="ARBA" id="ARBA00022559"/>
    </source>
</evidence>
<evidence type="ECO:0000313" key="16">
    <source>
        <dbReference type="Proteomes" id="UP000270678"/>
    </source>
</evidence>
<feature type="domain" description="Thioredoxin" evidence="14">
    <location>
        <begin position="2"/>
        <end position="147"/>
    </location>
</feature>
<dbReference type="EC" id="1.11.1.24" evidence="3"/>
<reference evidence="16" key="1">
    <citation type="submission" date="2018-12" db="EMBL/GenBank/DDBJ databases">
        <title>Complete genome sequence of Paenibacillus sp. MBLB1234.</title>
        <authorList>
            <person name="Nam Y.-D."/>
            <person name="Kang J."/>
            <person name="Chung W.-H."/>
            <person name="Park Y.S."/>
        </authorList>
    </citation>
    <scope>NUCLEOTIDE SEQUENCE [LARGE SCALE GENOMIC DNA]</scope>
    <source>
        <strain evidence="16">MBLB1234</strain>
    </source>
</reference>
<evidence type="ECO:0000256" key="2">
    <source>
        <dbReference type="ARBA" id="ARBA00011245"/>
    </source>
</evidence>
<organism evidence="15 16">
    <name type="scientific">Paenibacillus lutimineralis</name>
    <dbReference type="NCBI Taxonomy" id="2707005"/>
    <lineage>
        <taxon>Bacteria</taxon>
        <taxon>Bacillati</taxon>
        <taxon>Bacillota</taxon>
        <taxon>Bacilli</taxon>
        <taxon>Bacillales</taxon>
        <taxon>Paenibacillaceae</taxon>
        <taxon>Paenibacillus</taxon>
    </lineage>
</organism>
<evidence type="ECO:0000256" key="3">
    <source>
        <dbReference type="ARBA" id="ARBA00013017"/>
    </source>
</evidence>
<proteinExistence type="inferred from homology"/>
<dbReference type="InterPro" id="IPR024706">
    <property type="entry name" value="Peroxiredoxin_AhpC-typ"/>
</dbReference>
<gene>
    <name evidence="15" type="ORF">EI981_19350</name>
</gene>
<dbReference type="AlphaFoldDB" id="A0A3Q9IAI9"/>
<dbReference type="Pfam" id="PF00578">
    <property type="entry name" value="AhpC-TSA"/>
    <property type="match status" value="1"/>
</dbReference>
<dbReference type="GO" id="GO:0034599">
    <property type="term" value="P:cellular response to oxidative stress"/>
    <property type="evidence" value="ECO:0007669"/>
    <property type="project" value="TreeGrafter"/>
</dbReference>
<comment type="function">
    <text evidence="1">Thiol-specific peroxidase that catalyzes the reduction of hydrogen peroxide and organic hydroperoxides to water and alcohols, respectively. Plays a role in cell protection against oxidative stress by detoxifying peroxides and as sensor of hydrogen peroxide-mediated signaling events.</text>
</comment>
<dbReference type="InterPro" id="IPR000866">
    <property type="entry name" value="AhpC/TSA"/>
</dbReference>
<keyword evidence="7" id="KW-1015">Disulfide bond</keyword>
<evidence type="ECO:0000256" key="6">
    <source>
        <dbReference type="ARBA" id="ARBA00023002"/>
    </source>
</evidence>
<keyword evidence="8" id="KW-0676">Redox-active center</keyword>
<dbReference type="KEGG" id="plut:EI981_19350"/>
<feature type="active site" description="Cysteine sulfenic acid (-SOH) intermediate; for peroxidase activity" evidence="13">
    <location>
        <position position="44"/>
    </location>
</feature>
<evidence type="ECO:0000256" key="5">
    <source>
        <dbReference type="ARBA" id="ARBA00022862"/>
    </source>
</evidence>
<evidence type="ECO:0000256" key="12">
    <source>
        <dbReference type="ARBA" id="ARBA00049091"/>
    </source>
</evidence>